<dbReference type="AlphaFoldDB" id="A0A7J8CSC9"/>
<proteinExistence type="predicted"/>
<evidence type="ECO:0000313" key="2">
    <source>
        <dbReference type="EMBL" id="KAF6413659.1"/>
    </source>
</evidence>
<dbReference type="InParanoid" id="A0A7J8CSC9"/>
<accession>A0A7J8CSC9</accession>
<keyword evidence="3" id="KW-1185">Reference proteome</keyword>
<reference evidence="2 3" key="1">
    <citation type="journal article" date="2020" name="Nature">
        <title>Six reference-quality genomes reveal evolution of bat adaptations.</title>
        <authorList>
            <person name="Jebb D."/>
            <person name="Huang Z."/>
            <person name="Pippel M."/>
            <person name="Hughes G.M."/>
            <person name="Lavrichenko K."/>
            <person name="Devanna P."/>
            <person name="Winkler S."/>
            <person name="Jermiin L.S."/>
            <person name="Skirmuntt E.C."/>
            <person name="Katzourakis A."/>
            <person name="Burkitt-Gray L."/>
            <person name="Ray D.A."/>
            <person name="Sullivan K.A.M."/>
            <person name="Roscito J.G."/>
            <person name="Kirilenko B.M."/>
            <person name="Davalos L.M."/>
            <person name="Corthals A.P."/>
            <person name="Power M.L."/>
            <person name="Jones G."/>
            <person name="Ransome R.D."/>
            <person name="Dechmann D.K.N."/>
            <person name="Locatelli A.G."/>
            <person name="Puechmaille S.J."/>
            <person name="Fedrigo O."/>
            <person name="Jarvis E.D."/>
            <person name="Hiller M."/>
            <person name="Vernes S.C."/>
            <person name="Myers E.W."/>
            <person name="Teeling E.C."/>
        </authorList>
    </citation>
    <scope>NUCLEOTIDE SEQUENCE [LARGE SCALE GENOMIC DNA]</scope>
    <source>
        <strain evidence="2">MMolMol1</strain>
        <tissue evidence="2">Muscle</tissue>
    </source>
</reference>
<evidence type="ECO:0000256" key="1">
    <source>
        <dbReference type="SAM" id="MobiDB-lite"/>
    </source>
</evidence>
<protein>
    <submittedName>
        <fullName evidence="2">Uncharacterized protein</fullName>
    </submittedName>
</protein>
<dbReference type="EMBL" id="JACASF010000020">
    <property type="protein sequence ID" value="KAF6413659.1"/>
    <property type="molecule type" value="Genomic_DNA"/>
</dbReference>
<evidence type="ECO:0000313" key="3">
    <source>
        <dbReference type="Proteomes" id="UP000550707"/>
    </source>
</evidence>
<dbReference type="Proteomes" id="UP000550707">
    <property type="component" value="Unassembled WGS sequence"/>
</dbReference>
<name>A0A7J8CSC9_MOLMO</name>
<organism evidence="2 3">
    <name type="scientific">Molossus molossus</name>
    <name type="common">Pallas' mastiff bat</name>
    <name type="synonym">Vespertilio molossus</name>
    <dbReference type="NCBI Taxonomy" id="27622"/>
    <lineage>
        <taxon>Eukaryota</taxon>
        <taxon>Metazoa</taxon>
        <taxon>Chordata</taxon>
        <taxon>Craniata</taxon>
        <taxon>Vertebrata</taxon>
        <taxon>Euteleostomi</taxon>
        <taxon>Mammalia</taxon>
        <taxon>Eutheria</taxon>
        <taxon>Laurasiatheria</taxon>
        <taxon>Chiroptera</taxon>
        <taxon>Yangochiroptera</taxon>
        <taxon>Molossidae</taxon>
        <taxon>Molossus</taxon>
    </lineage>
</organism>
<feature type="region of interest" description="Disordered" evidence="1">
    <location>
        <begin position="89"/>
        <end position="116"/>
    </location>
</feature>
<sequence>MRESHLLSGRHHLCTWRLGVAFRGGTVLPWSPWHPGRPSWVRRGPRPLCRGLIPAATACAAWRGIPRRRGRPATAHALCRLHTLPKAAAVTDGPGERTSHPKNKNRSARLSPQGEPWAALPGSRVIVCIVLKKISCGHFLNF</sequence>
<gene>
    <name evidence="2" type="ORF">HJG59_009826</name>
</gene>
<comment type="caution">
    <text evidence="2">The sequence shown here is derived from an EMBL/GenBank/DDBJ whole genome shotgun (WGS) entry which is preliminary data.</text>
</comment>